<accession>A0ABP7DGU7</accession>
<dbReference type="EMBL" id="BAABEO010000044">
    <property type="protein sequence ID" value="GAA3705268.1"/>
    <property type="molecule type" value="Genomic_DNA"/>
</dbReference>
<dbReference type="Proteomes" id="UP001500752">
    <property type="component" value="Unassembled WGS sequence"/>
</dbReference>
<sequence>MPKHPSSCGLGRARETETTSTGAPRKRKDPASCCLRTQQCAKDPNGAPRRIFPTPRGAYSNRTG</sequence>
<gene>
    <name evidence="2" type="ORF">GCM10023081_46680</name>
</gene>
<keyword evidence="3" id="KW-1185">Reference proteome</keyword>
<comment type="caution">
    <text evidence="2">The sequence shown here is derived from an EMBL/GenBank/DDBJ whole genome shotgun (WGS) entry which is preliminary data.</text>
</comment>
<feature type="region of interest" description="Disordered" evidence="1">
    <location>
        <begin position="43"/>
        <end position="64"/>
    </location>
</feature>
<feature type="region of interest" description="Disordered" evidence="1">
    <location>
        <begin position="1"/>
        <end position="31"/>
    </location>
</feature>
<evidence type="ECO:0000313" key="3">
    <source>
        <dbReference type="Proteomes" id="UP001500752"/>
    </source>
</evidence>
<name>A0ABP7DGU7_9MICC</name>
<proteinExistence type="predicted"/>
<organism evidence="2 3">
    <name type="scientific">Arthrobacter ginkgonis</name>
    <dbReference type="NCBI Taxonomy" id="1630594"/>
    <lineage>
        <taxon>Bacteria</taxon>
        <taxon>Bacillati</taxon>
        <taxon>Actinomycetota</taxon>
        <taxon>Actinomycetes</taxon>
        <taxon>Micrococcales</taxon>
        <taxon>Micrococcaceae</taxon>
        <taxon>Arthrobacter</taxon>
    </lineage>
</organism>
<evidence type="ECO:0000256" key="1">
    <source>
        <dbReference type="SAM" id="MobiDB-lite"/>
    </source>
</evidence>
<evidence type="ECO:0000313" key="2">
    <source>
        <dbReference type="EMBL" id="GAA3705268.1"/>
    </source>
</evidence>
<reference evidence="3" key="1">
    <citation type="journal article" date="2019" name="Int. J. Syst. Evol. Microbiol.">
        <title>The Global Catalogue of Microorganisms (GCM) 10K type strain sequencing project: providing services to taxonomists for standard genome sequencing and annotation.</title>
        <authorList>
            <consortium name="The Broad Institute Genomics Platform"/>
            <consortium name="The Broad Institute Genome Sequencing Center for Infectious Disease"/>
            <person name="Wu L."/>
            <person name="Ma J."/>
        </authorList>
    </citation>
    <scope>NUCLEOTIDE SEQUENCE [LARGE SCALE GENOMIC DNA]</scope>
    <source>
        <strain evidence="3">JCM 30742</strain>
    </source>
</reference>
<protein>
    <submittedName>
        <fullName evidence="2">Uncharacterized protein</fullName>
    </submittedName>
</protein>